<evidence type="ECO:0000256" key="2">
    <source>
        <dbReference type="ARBA" id="ARBA00022552"/>
    </source>
</evidence>
<keyword evidence="4" id="KW-0489">Methyltransferase</keyword>
<sequence>MSQELHTLLEKGITELKLSVSSETQVQLLQYVDLLHKWNKVYNLTAVRHKKALVSVHILDSLAINPHIKGKLILDVGTGAGLPGIVLALCFPEKQFVLIDSNSKKTRFINQAVTELKLNNVRVAHSRVESFQNESNFDQIVSRAYTNLQEFIQSTRHVAHNDTEYLGMKGQIPQDEIDALAAEFDVNAIPLDVPTVEGQRHLIVLTAKQKVLKN</sequence>
<dbReference type="PANTHER" id="PTHR31760:SF0">
    <property type="entry name" value="S-ADENOSYL-L-METHIONINE-DEPENDENT METHYLTRANSFERASES SUPERFAMILY PROTEIN"/>
    <property type="match status" value="1"/>
</dbReference>
<dbReference type="Pfam" id="PF02527">
    <property type="entry name" value="GidB"/>
    <property type="match status" value="1"/>
</dbReference>
<evidence type="ECO:0000256" key="3">
    <source>
        <dbReference type="ARBA" id="ARBA00022679"/>
    </source>
</evidence>
<dbReference type="PANTHER" id="PTHR31760">
    <property type="entry name" value="S-ADENOSYL-L-METHIONINE-DEPENDENT METHYLTRANSFERASES SUPERFAMILY PROTEIN"/>
    <property type="match status" value="1"/>
</dbReference>
<dbReference type="GO" id="GO:0005829">
    <property type="term" value="C:cytosol"/>
    <property type="evidence" value="ECO:0007669"/>
    <property type="project" value="TreeGrafter"/>
</dbReference>
<reference evidence="4" key="1">
    <citation type="submission" date="2018-06" db="EMBL/GenBank/DDBJ databases">
        <authorList>
            <person name="Zhirakovskaya E."/>
        </authorList>
    </citation>
    <scope>NUCLEOTIDE SEQUENCE</scope>
</reference>
<dbReference type="NCBIfam" id="TIGR00138">
    <property type="entry name" value="rsmG_gidB"/>
    <property type="match status" value="1"/>
</dbReference>
<dbReference type="EMBL" id="UOFS01000050">
    <property type="protein sequence ID" value="VAX01791.1"/>
    <property type="molecule type" value="Genomic_DNA"/>
</dbReference>
<keyword evidence="3 4" id="KW-0808">Transferase</keyword>
<gene>
    <name evidence="4" type="ORF">MNBD_GAMMA22-146</name>
</gene>
<accession>A0A3B1AJA3</accession>
<dbReference type="GO" id="GO:0070043">
    <property type="term" value="F:rRNA (guanine-N7-)-methyltransferase activity"/>
    <property type="evidence" value="ECO:0007669"/>
    <property type="project" value="TreeGrafter"/>
</dbReference>
<dbReference type="HAMAP" id="MF_00074">
    <property type="entry name" value="16SrRNA_methyltr_G"/>
    <property type="match status" value="1"/>
</dbReference>
<evidence type="ECO:0000256" key="1">
    <source>
        <dbReference type="ARBA" id="ARBA00022490"/>
    </source>
</evidence>
<name>A0A3B1AJA3_9ZZZZ</name>
<dbReference type="SUPFAM" id="SSF53335">
    <property type="entry name" value="S-adenosyl-L-methionine-dependent methyltransferases"/>
    <property type="match status" value="1"/>
</dbReference>
<dbReference type="Gene3D" id="3.40.50.150">
    <property type="entry name" value="Vaccinia Virus protein VP39"/>
    <property type="match status" value="1"/>
</dbReference>
<dbReference type="PIRSF" id="PIRSF003078">
    <property type="entry name" value="GidB"/>
    <property type="match status" value="1"/>
</dbReference>
<keyword evidence="2" id="KW-0698">rRNA processing</keyword>
<keyword evidence="1" id="KW-0963">Cytoplasm</keyword>
<evidence type="ECO:0000313" key="4">
    <source>
        <dbReference type="EMBL" id="VAX01791.1"/>
    </source>
</evidence>
<protein>
    <submittedName>
        <fullName evidence="4">16S rRNA (Guanine(527)-N(7))-methyltransferase</fullName>
        <ecNumber evidence="4">2.1.1.170</ecNumber>
    </submittedName>
</protein>
<dbReference type="AlphaFoldDB" id="A0A3B1AJA3"/>
<organism evidence="4">
    <name type="scientific">hydrothermal vent metagenome</name>
    <dbReference type="NCBI Taxonomy" id="652676"/>
    <lineage>
        <taxon>unclassified sequences</taxon>
        <taxon>metagenomes</taxon>
        <taxon>ecological metagenomes</taxon>
    </lineage>
</organism>
<dbReference type="InterPro" id="IPR029063">
    <property type="entry name" value="SAM-dependent_MTases_sf"/>
</dbReference>
<proteinExistence type="inferred from homology"/>
<dbReference type="EC" id="2.1.1.170" evidence="4"/>
<dbReference type="CDD" id="cd02440">
    <property type="entry name" value="AdoMet_MTases"/>
    <property type="match status" value="1"/>
</dbReference>
<dbReference type="InterPro" id="IPR003682">
    <property type="entry name" value="rRNA_ssu_MeTfrase_G"/>
</dbReference>